<gene>
    <name evidence="3" type="ORF">I5677_02885</name>
</gene>
<dbReference type="InterPro" id="IPR018649">
    <property type="entry name" value="SHOCT"/>
</dbReference>
<protein>
    <submittedName>
        <fullName evidence="3">SHOCT domain-containing protein</fullName>
    </submittedName>
</protein>
<name>A0A8J7H0T7_9FIRM</name>
<keyword evidence="1" id="KW-1133">Transmembrane helix</keyword>
<keyword evidence="4" id="KW-1185">Reference proteome</keyword>
<dbReference type="AlphaFoldDB" id="A0A8J7H0T7"/>
<evidence type="ECO:0000256" key="1">
    <source>
        <dbReference type="SAM" id="Phobius"/>
    </source>
</evidence>
<reference evidence="3" key="1">
    <citation type="submission" date="2020-12" db="EMBL/GenBank/DDBJ databases">
        <title>M. sibirica DSM 26468T genome.</title>
        <authorList>
            <person name="Thieme N."/>
            <person name="Rettenmaier R."/>
            <person name="Zverlov V."/>
            <person name="Liebl W."/>
        </authorList>
    </citation>
    <scope>NUCLEOTIDE SEQUENCE</scope>
    <source>
        <strain evidence="3">DSM 26468</strain>
    </source>
</reference>
<keyword evidence="1" id="KW-0472">Membrane</keyword>
<organism evidence="3 4">
    <name type="scientific">Mobilitalea sibirica</name>
    <dbReference type="NCBI Taxonomy" id="1462919"/>
    <lineage>
        <taxon>Bacteria</taxon>
        <taxon>Bacillati</taxon>
        <taxon>Bacillota</taxon>
        <taxon>Clostridia</taxon>
        <taxon>Lachnospirales</taxon>
        <taxon>Lachnospiraceae</taxon>
        <taxon>Mobilitalea</taxon>
    </lineage>
</organism>
<proteinExistence type="predicted"/>
<feature type="domain" description="SHOCT" evidence="2">
    <location>
        <begin position="57"/>
        <end position="82"/>
    </location>
</feature>
<dbReference type="Proteomes" id="UP000623269">
    <property type="component" value="Unassembled WGS sequence"/>
</dbReference>
<evidence type="ECO:0000259" key="2">
    <source>
        <dbReference type="Pfam" id="PF09851"/>
    </source>
</evidence>
<dbReference type="Pfam" id="PF09851">
    <property type="entry name" value="SHOCT"/>
    <property type="match status" value="1"/>
</dbReference>
<sequence>MMYRYFNDSYGNGFCSGFGFFNNGWGITIGVGLLIIIALLFYLFVHNNKKKRASSETLENLKLLYVKGDITEDEYLRRKSVIER</sequence>
<keyword evidence="1" id="KW-0812">Transmembrane</keyword>
<dbReference type="EMBL" id="JAEAGR010000002">
    <property type="protein sequence ID" value="MBH1939839.1"/>
    <property type="molecule type" value="Genomic_DNA"/>
</dbReference>
<feature type="transmembrane region" description="Helical" evidence="1">
    <location>
        <begin position="20"/>
        <end position="45"/>
    </location>
</feature>
<evidence type="ECO:0000313" key="3">
    <source>
        <dbReference type="EMBL" id="MBH1939839.1"/>
    </source>
</evidence>
<evidence type="ECO:0000313" key="4">
    <source>
        <dbReference type="Proteomes" id="UP000623269"/>
    </source>
</evidence>
<accession>A0A8J7H0T7</accession>
<comment type="caution">
    <text evidence="3">The sequence shown here is derived from an EMBL/GenBank/DDBJ whole genome shotgun (WGS) entry which is preliminary data.</text>
</comment>
<dbReference type="RefSeq" id="WP_197660064.1">
    <property type="nucleotide sequence ID" value="NZ_JAEAGR010000002.1"/>
</dbReference>